<dbReference type="InterPro" id="IPR003961">
    <property type="entry name" value="FN3_dom"/>
</dbReference>
<dbReference type="InterPro" id="IPR013783">
    <property type="entry name" value="Ig-like_fold"/>
</dbReference>
<dbReference type="InterPro" id="IPR036116">
    <property type="entry name" value="FN3_sf"/>
</dbReference>
<reference evidence="3 4" key="1">
    <citation type="journal article" date="2019" name="Anaerobe">
        <title>Detection of Robinsoniella peoriensis in multiple bone samples of a trauma patient.</title>
        <authorList>
            <person name="Schrottner P."/>
            <person name="Hartwich K."/>
            <person name="Bunk B."/>
            <person name="Schober I."/>
            <person name="Helbig S."/>
            <person name="Rudolph W.W."/>
            <person name="Gunzer F."/>
        </authorList>
    </citation>
    <scope>NUCLEOTIDE SEQUENCE [LARGE SCALE GENOMIC DNA]</scope>
    <source>
        <strain evidence="3 4">DSM 106044</strain>
    </source>
</reference>
<dbReference type="GO" id="GO:0004415">
    <property type="term" value="F:hyalurononglucosaminidase activity"/>
    <property type="evidence" value="ECO:0007669"/>
    <property type="project" value="UniProtKB-EC"/>
</dbReference>
<dbReference type="Gene3D" id="2.60.40.10">
    <property type="entry name" value="Immunoglobulins"/>
    <property type="match status" value="1"/>
</dbReference>
<dbReference type="Gene3D" id="2.60.120.260">
    <property type="entry name" value="Galactose-binding domain-like"/>
    <property type="match status" value="3"/>
</dbReference>
<dbReference type="SUPFAM" id="SSF49785">
    <property type="entry name" value="Galactose-binding domain-like"/>
    <property type="match status" value="1"/>
</dbReference>
<dbReference type="EMBL" id="QGQD01000023">
    <property type="protein sequence ID" value="TLD02101.1"/>
    <property type="molecule type" value="Genomic_DNA"/>
</dbReference>
<dbReference type="Pfam" id="PF07554">
    <property type="entry name" value="FIVAR"/>
    <property type="match status" value="5"/>
</dbReference>
<sequence length="2197" mass="238384" precursor="true">MKRKIGKRLLSMLLSTSMLFGTVLPAAAAEPGKEPKTGNAQIVVDYNTSIGTGNPMIFGGLGTPAAESNAWKSLTQETGLKVMGVDVDLSKLFPEGTDADSEVLESYTHVAGGILTRIKGAGIKAFITFDKLPSWYQSTPDKAGAFAAMVETFLSAAKPDYEESIGYVELKPDTALSAEDFTNSYYQAAAKVRSILPQVQIGGMGYELKDKNDSLSTAPNVKAVLNAYADHDQSLLQFVSFKAYGADPTTDWKNDVFGEFKPGRKAVRAALHNADMPLFLTGWSSMAKGADSPDGTITGADGIKYHSLALFKAMRDGWDMVLFDGSVDARTNAGSYMYTEADGAVTLNPFAKAYALLSSQMGLGEGEFKVVSTDMGSSWPVDDSIAMVNYKNEAMMLLTNFGDQQKQNVSIELRNVPYEDGTVTLKGYAANTGTEVSKEVISIPDLEVHNGIITASIPIIPAKSAMGLVVTGGTDRTLPAQEMYEFESQDNHFGGNTEISWTTGASFNRTVKGFGGADNFVTLRKVAADGSGTYKAHLYASPSGNVSGTKVSVNGGEPMDIDVSGISLTKDVSFDISLEGGNQNTIQFYTESGDLRPDKLVLESGDVALSIGIQNLNALEKDGDAYVLPKVKQDFVIDARIFPASSAAGKTLEYTSSDSSVVSVNENGLLTPNREGKAEITVSVKGEAVSSSFEIIVKNSVASVSVSPKALTLKQGESQTLTASIVPSDAANKNISWESSRPDIASVTPGADGTALVTAAGETGASVITVITEDGNKRDTAAVTVVEPAEGGTVTIDYGNTIAAGSPKIFGVTHYPSLDGKDSDIGDHSKVWPMLTNEAGVRFMRADARLQEILPIWTKTPDTNWAPADGTQGSDQPSYVRSDYYYVPTPDGTGENRFTLEGYRADMDYYNERGEYLNGLSNPANWNTGRLLRWVREAKTQGYEVMAMTFQIPEWLSAGVVTGTAHTEKVCNGAPKDWEVYRDIIKKVYLMLKAEGIDSYEFLNEPHWYVPQGGDQRDPEGNAYPAGNRQNLIAADQFYQAIDAIYEAEGGSKPEVKMGGGADDSWGGDYGVLGTILSKKYEKWFDRIDFVSIHKYGERPANQDTGNQGANSRNAKYWLRNKLGREIPLYLNEYNISTGQPANETYGYKSTGWHAKNLIDMMTDQYEGGGYYTCYPADVPMDDYEASSGWIERGKGMYTWNAGEPYLANFTKTWGMLSVNLGLGKGYFDVKSSSIQGGMTQSVGAVNADGTPVALINNYTATAYDRTKVIMKNVPFEAGAEVTAKIYPYTYDSDISHFESQTITVSEDGTAEVIVPVIDGYGTAGILLEGEITAKPDVTYEFESYKNNLNGTAKIMEQSGMSNGRYVEQMNGIENAVEIPVNSKNTVNAIMEVSYSGSGNLTYILDGQEKSLPLPDGSNTVNFEVNLKEGINRLQFFTDKTDIRMDKLVKQEINKEELQKLVNREFNPDGYTEKSWKVYEEAKAGAQAVLDRENVSIGEVEAVYIKLSDAIDALVAMVDLSALITEAEAIDAGMYTTESWITFAKALTDAKEVLAQSDVSQESQVEAYYQLQGAMKALIKLPSGTENMLSGKEAVTNSAMEIENPGNATDGNLSCSYDDPFIQIAALGEDNGNPETWEPVYLQYDLGTERQIDKMDIYRTYYADGNVDIRWLDCLVEVSSDPEFPEEAVQVLFGPEDVVSKPFQETAQEIVPDAPVTARYIRIYGKGHTCSWGSSNKINISEVEVFGSGAADASVLEAMIAQAEQLQEADYTSDSFGIFLAELQRIKEILGKPDLNQAMVNQAAADLGCIMEQLVKKADFSSLNAAIDQARQLAEIHYTQASYQALAAALEAAERIAADELSAQAAIDQAETDLRDAVERLVPKADFTALNNLIEEANSKIETDYTQISYQEMRKALEAAKKTAADESAAQSAVDEAAAGLKKAMDELVLVPKTDFTKLNAVIDQAKRLIKADYTDASYQAVANALKNAERIAADKASDQTSADSAAAALKKAMDSLKRLQNAVIHIKKTKFKKTYGNKAFSLGARANCKLKYKSSNPKAAAVNSKGKVTIKGCGKATITLTASATDFKTAVKKVTVTVKPKKAGISSLKSLKKKTAAVVWKRDKKATGYQVQYSLSKKFTGSKTKVKTVSKSKTTRLELKKLKSKKTYYIRVRSYKKAGSSKIYGNWSRTKTIKVK</sequence>
<organism evidence="3 4">
    <name type="scientific">Robinsoniella peoriensis</name>
    <dbReference type="NCBI Taxonomy" id="180332"/>
    <lineage>
        <taxon>Bacteria</taxon>
        <taxon>Bacillati</taxon>
        <taxon>Bacillota</taxon>
        <taxon>Clostridia</taxon>
        <taxon>Lachnospirales</taxon>
        <taxon>Lachnospiraceae</taxon>
        <taxon>Robinsoniella</taxon>
    </lineage>
</organism>
<dbReference type="RefSeq" id="WP_138001989.1">
    <property type="nucleotide sequence ID" value="NZ_QGQD01000023.1"/>
</dbReference>
<dbReference type="SUPFAM" id="SSF49373">
    <property type="entry name" value="Invasin/intimin cell-adhesion fragments"/>
    <property type="match status" value="3"/>
</dbReference>
<keyword evidence="4" id="KW-1185">Reference proteome</keyword>
<feature type="chain" id="PRO_5020938305" evidence="1">
    <location>
        <begin position="29"/>
        <end position="2197"/>
    </location>
</feature>
<accession>A0A4U8QAR7</accession>
<evidence type="ECO:0000313" key="4">
    <source>
        <dbReference type="Proteomes" id="UP000306509"/>
    </source>
</evidence>
<dbReference type="InterPro" id="IPR003343">
    <property type="entry name" value="Big_2"/>
</dbReference>
<evidence type="ECO:0000313" key="3">
    <source>
        <dbReference type="EMBL" id="TLD02101.1"/>
    </source>
</evidence>
<dbReference type="InterPro" id="IPR008964">
    <property type="entry name" value="Invasin/intimin_cell_adhesion"/>
</dbReference>
<dbReference type="Gene3D" id="1.20.1270.90">
    <property type="entry name" value="AF1782-like"/>
    <property type="match status" value="3"/>
</dbReference>
<dbReference type="InterPro" id="IPR017853">
    <property type="entry name" value="GH"/>
</dbReference>
<comment type="caution">
    <text evidence="3">The sequence shown here is derived from an EMBL/GenBank/DDBJ whole genome shotgun (WGS) entry which is preliminary data.</text>
</comment>
<keyword evidence="3" id="KW-0378">Hydrolase</keyword>
<keyword evidence="3" id="KW-0326">Glycosidase</keyword>
<dbReference type="SMART" id="SM00635">
    <property type="entry name" value="BID_2"/>
    <property type="match status" value="3"/>
</dbReference>
<gene>
    <name evidence="3" type="primary">nagH_2</name>
    <name evidence="3" type="ORF">DSM106044_01138</name>
</gene>
<dbReference type="Gene3D" id="3.20.20.80">
    <property type="entry name" value="Glycosidases"/>
    <property type="match status" value="2"/>
</dbReference>
<evidence type="ECO:0000259" key="2">
    <source>
        <dbReference type="PROSITE" id="PS50853"/>
    </source>
</evidence>
<feature type="signal peptide" evidence="1">
    <location>
        <begin position="1"/>
        <end position="28"/>
    </location>
</feature>
<dbReference type="InterPro" id="IPR008979">
    <property type="entry name" value="Galactose-bd-like_sf"/>
</dbReference>
<dbReference type="Proteomes" id="UP000306509">
    <property type="component" value="Unassembled WGS sequence"/>
</dbReference>
<dbReference type="EC" id="3.2.1.35" evidence="3"/>
<dbReference type="Gene3D" id="1.20.1270.70">
    <property type="entry name" value="Designed single chain three-helix bundle"/>
    <property type="match status" value="3"/>
</dbReference>
<proteinExistence type="predicted"/>
<dbReference type="Gene3D" id="2.60.40.1080">
    <property type="match status" value="3"/>
</dbReference>
<protein>
    <submittedName>
        <fullName evidence="3">Hyaluronoglucosaminidase</fullName>
        <ecNumber evidence="3">3.2.1.35</ecNumber>
    </submittedName>
</protein>
<feature type="domain" description="Fibronectin type-III" evidence="2">
    <location>
        <begin position="2100"/>
        <end position="2197"/>
    </location>
</feature>
<evidence type="ECO:0000256" key="1">
    <source>
        <dbReference type="SAM" id="SignalP"/>
    </source>
</evidence>
<keyword evidence="1" id="KW-0732">Signal</keyword>
<dbReference type="SUPFAM" id="SSF51445">
    <property type="entry name" value="(Trans)glycosidases"/>
    <property type="match status" value="2"/>
</dbReference>
<dbReference type="SUPFAM" id="SSF49265">
    <property type="entry name" value="Fibronectin type III"/>
    <property type="match status" value="1"/>
</dbReference>
<dbReference type="STRING" id="180332.GCA_000797495_00829"/>
<name>A0A4U8QAR7_9FIRM</name>
<dbReference type="PROSITE" id="PS50853">
    <property type="entry name" value="FN3"/>
    <property type="match status" value="1"/>
</dbReference>
<dbReference type="Pfam" id="PF02368">
    <property type="entry name" value="Big_2"/>
    <property type="match status" value="2"/>
</dbReference>